<dbReference type="PANTHER" id="PTHR24171:SF9">
    <property type="entry name" value="ANKYRIN REPEAT DOMAIN-CONTAINING PROTEIN 39"/>
    <property type="match status" value="1"/>
</dbReference>
<dbReference type="KEGG" id="char:105903851"/>
<feature type="repeat" description="ANK" evidence="3">
    <location>
        <begin position="183"/>
        <end position="215"/>
    </location>
</feature>
<dbReference type="PROSITE" id="PS50297">
    <property type="entry name" value="ANK_REP_REGION"/>
    <property type="match status" value="2"/>
</dbReference>
<dbReference type="AlphaFoldDB" id="A0A6P3W3H2"/>
<protein>
    <submittedName>
        <fullName evidence="5">L-asparaginase-like</fullName>
    </submittedName>
</protein>
<dbReference type="Proteomes" id="UP000515152">
    <property type="component" value="Chromosome 20"/>
</dbReference>
<proteinExistence type="predicted"/>
<dbReference type="Gene3D" id="1.25.40.20">
    <property type="entry name" value="Ankyrin repeat-containing domain"/>
    <property type="match status" value="2"/>
</dbReference>
<name>A0A6P3W3H2_CLUHA</name>
<evidence type="ECO:0000256" key="2">
    <source>
        <dbReference type="ARBA" id="ARBA00023043"/>
    </source>
</evidence>
<dbReference type="SMART" id="SM00248">
    <property type="entry name" value="ANK"/>
    <property type="match status" value="3"/>
</dbReference>
<dbReference type="GeneID" id="105903851"/>
<evidence type="ECO:0000313" key="5">
    <source>
        <dbReference type="RefSeq" id="XP_012687109.2"/>
    </source>
</evidence>
<reference evidence="5" key="1">
    <citation type="submission" date="2025-08" db="UniProtKB">
        <authorList>
            <consortium name="RefSeq"/>
        </authorList>
    </citation>
    <scope>IDENTIFICATION</scope>
</reference>
<evidence type="ECO:0000256" key="3">
    <source>
        <dbReference type="PROSITE-ProRule" id="PRU00023"/>
    </source>
</evidence>
<dbReference type="PANTHER" id="PTHR24171">
    <property type="entry name" value="ANKYRIN REPEAT DOMAIN-CONTAINING PROTEIN 39-RELATED"/>
    <property type="match status" value="1"/>
</dbReference>
<accession>A0A6P3W3H2</accession>
<dbReference type="PROSITE" id="PS50088">
    <property type="entry name" value="ANK_REPEAT"/>
    <property type="match status" value="2"/>
</dbReference>
<dbReference type="OrthoDB" id="542841at2759"/>
<dbReference type="InterPro" id="IPR036770">
    <property type="entry name" value="Ankyrin_rpt-contain_sf"/>
</dbReference>
<dbReference type="RefSeq" id="XP_012687109.2">
    <property type="nucleotide sequence ID" value="XM_012831655.3"/>
</dbReference>
<dbReference type="InterPro" id="IPR002110">
    <property type="entry name" value="Ankyrin_rpt"/>
</dbReference>
<keyword evidence="4" id="KW-1185">Reference proteome</keyword>
<dbReference type="SUPFAM" id="SSF48403">
    <property type="entry name" value="Ankyrin repeat"/>
    <property type="match status" value="1"/>
</dbReference>
<dbReference type="Pfam" id="PF12796">
    <property type="entry name" value="Ank_2"/>
    <property type="match status" value="2"/>
</dbReference>
<keyword evidence="1" id="KW-0677">Repeat</keyword>
<organism evidence="4 5">
    <name type="scientific">Clupea harengus</name>
    <name type="common">Atlantic herring</name>
    <dbReference type="NCBI Taxonomy" id="7950"/>
    <lineage>
        <taxon>Eukaryota</taxon>
        <taxon>Metazoa</taxon>
        <taxon>Chordata</taxon>
        <taxon>Craniata</taxon>
        <taxon>Vertebrata</taxon>
        <taxon>Euteleostomi</taxon>
        <taxon>Actinopterygii</taxon>
        <taxon>Neopterygii</taxon>
        <taxon>Teleostei</taxon>
        <taxon>Clupei</taxon>
        <taxon>Clupeiformes</taxon>
        <taxon>Clupeoidei</taxon>
        <taxon>Clupeidae</taxon>
        <taxon>Clupea</taxon>
    </lineage>
</organism>
<keyword evidence="2 3" id="KW-0040">ANK repeat</keyword>
<gene>
    <name evidence="5" type="primary">LOC105903851</name>
</gene>
<evidence type="ECO:0000256" key="1">
    <source>
        <dbReference type="ARBA" id="ARBA00022737"/>
    </source>
</evidence>
<feature type="repeat" description="ANK" evidence="3">
    <location>
        <begin position="84"/>
        <end position="116"/>
    </location>
</feature>
<sequence length="262" mass="30189">MQHDPDIHVKNIHVFGAKPRSKDFMLLLGEVLRWDWMMEQDCKVSNDQHTQMCIAMACNCVEHNDFVSLQELLHKVDINATDYDGSTPIHRACETGNVDMFKYLISKGSSYHLTDFFGNTPMTLAIRNRHVDIVIMLQELGGTVYLETVRIGMELCKAVLSRDYVLLQAWYLSGTDMDQGDYNGRTAMHTAVRNRDKTMVAKLLEYGATPLELDVWGWTAVDEAKKHHLADILMLFHPLFTEKFTNKHLYQLYRESLEDGLE</sequence>
<evidence type="ECO:0000313" key="4">
    <source>
        <dbReference type="Proteomes" id="UP000515152"/>
    </source>
</evidence>